<dbReference type="Gene3D" id="3.10.20.30">
    <property type="match status" value="1"/>
</dbReference>
<dbReference type="RefSeq" id="WP_141190415.1">
    <property type="nucleotide sequence ID" value="NZ_JBHUMR010000014.1"/>
</dbReference>
<dbReference type="EMBL" id="JBHUMR010000014">
    <property type="protein sequence ID" value="MFD2617938.1"/>
    <property type="molecule type" value="Genomic_DNA"/>
</dbReference>
<dbReference type="PANTHER" id="PTHR34472:SF1">
    <property type="entry name" value="SULFUR CARRIER PROTEIN THIS"/>
    <property type="match status" value="1"/>
</dbReference>
<dbReference type="InterPro" id="IPR010035">
    <property type="entry name" value="Thi_S"/>
</dbReference>
<name>A0ABW5PSV8_9BACI</name>
<reference evidence="2" key="1">
    <citation type="journal article" date="2019" name="Int. J. Syst. Evol. Microbiol.">
        <title>The Global Catalogue of Microorganisms (GCM) 10K type strain sequencing project: providing services to taxonomists for standard genome sequencing and annotation.</title>
        <authorList>
            <consortium name="The Broad Institute Genomics Platform"/>
            <consortium name="The Broad Institute Genome Sequencing Center for Infectious Disease"/>
            <person name="Wu L."/>
            <person name="Ma J."/>
        </authorList>
    </citation>
    <scope>NUCLEOTIDE SEQUENCE [LARGE SCALE GENOMIC DNA]</scope>
    <source>
        <strain evidence="2">TISTR 2241</strain>
    </source>
</reference>
<dbReference type="Proteomes" id="UP001597458">
    <property type="component" value="Unassembled WGS sequence"/>
</dbReference>
<dbReference type="CDD" id="cd00565">
    <property type="entry name" value="Ubl_ThiS"/>
    <property type="match status" value="1"/>
</dbReference>
<dbReference type="SUPFAM" id="SSF54285">
    <property type="entry name" value="MoaD/ThiS"/>
    <property type="match status" value="1"/>
</dbReference>
<dbReference type="Pfam" id="PF02597">
    <property type="entry name" value="ThiS"/>
    <property type="match status" value="1"/>
</dbReference>
<proteinExistence type="predicted"/>
<dbReference type="NCBIfam" id="TIGR01683">
    <property type="entry name" value="thiS"/>
    <property type="match status" value="1"/>
</dbReference>
<sequence>MKVTINGQEVQLPEQVQTISGIRKHFNIEQALTIIEQNKKIVDKNKYDSQALSDGDRIEIVHFVGGG</sequence>
<comment type="caution">
    <text evidence="1">The sequence shown here is derived from an EMBL/GenBank/DDBJ whole genome shotgun (WGS) entry which is preliminary data.</text>
</comment>
<dbReference type="InterPro" id="IPR003749">
    <property type="entry name" value="ThiS/MoaD-like"/>
</dbReference>
<evidence type="ECO:0000313" key="1">
    <source>
        <dbReference type="EMBL" id="MFD2617938.1"/>
    </source>
</evidence>
<dbReference type="PANTHER" id="PTHR34472">
    <property type="entry name" value="SULFUR CARRIER PROTEIN THIS"/>
    <property type="match status" value="1"/>
</dbReference>
<evidence type="ECO:0000313" key="2">
    <source>
        <dbReference type="Proteomes" id="UP001597458"/>
    </source>
</evidence>
<gene>
    <name evidence="1" type="primary">thiS</name>
    <name evidence="1" type="ORF">ACFSTF_11525</name>
</gene>
<dbReference type="InterPro" id="IPR012675">
    <property type="entry name" value="Beta-grasp_dom_sf"/>
</dbReference>
<keyword evidence="2" id="KW-1185">Reference proteome</keyword>
<organism evidence="1 2">
    <name type="scientific">Terrilactibacillus laevilacticus</name>
    <dbReference type="NCBI Taxonomy" id="1380157"/>
    <lineage>
        <taxon>Bacteria</taxon>
        <taxon>Bacillati</taxon>
        <taxon>Bacillota</taxon>
        <taxon>Bacilli</taxon>
        <taxon>Bacillales</taxon>
        <taxon>Bacillaceae</taxon>
        <taxon>Terrilactibacillus</taxon>
    </lineage>
</organism>
<accession>A0ABW5PSV8</accession>
<protein>
    <submittedName>
        <fullName evidence="1">Sulfur carrier protein ThiS</fullName>
    </submittedName>
</protein>
<dbReference type="InterPro" id="IPR016155">
    <property type="entry name" value="Mopterin_synth/thiamin_S_b"/>
</dbReference>